<dbReference type="InterPro" id="IPR001296">
    <property type="entry name" value="Glyco_trans_1"/>
</dbReference>
<feature type="domain" description="Glycosyltransferase subfamily 4-like N-terminal" evidence="2">
    <location>
        <begin position="19"/>
        <end position="177"/>
    </location>
</feature>
<proteinExistence type="predicted"/>
<reference evidence="3 4" key="1">
    <citation type="submission" date="2020-01" db="EMBL/GenBank/DDBJ databases">
        <title>Genomes assembled from Gulf of Kutch pelagic sediment metagenomes.</title>
        <authorList>
            <person name="Chandrashekar M."/>
            <person name="Mahajan M.S."/>
            <person name="Dave K.J."/>
            <person name="Vatsa P."/>
            <person name="Nathani N.M."/>
        </authorList>
    </citation>
    <scope>NUCLEOTIDE SEQUENCE [LARGE SCALE GENOMIC DNA]</scope>
    <source>
        <strain evidence="3">KS3-K002</strain>
    </source>
</reference>
<sequence>MKIAVLTEYYPDERAPASGVYVHQRVRGYRAAGHEPRVFRVREGDTESAAYDHVKVTSGRASELGESLADFAPDVLAVHTPHPDAGHTRLAATVPIPRAVWIHGYEAMMTAVHGYHRGVFKLLSLFHDVRKLRRLRRFLTDSAAVVYVSDWLRRTAERGTRYRHPSTEIIPNGVDTDVFRPRAAPASGGARLRGIALRNLGPKYGLDLAVTAYGGVVESELTIVGTGPEANRLRHLIARNAAPVTLEARAVPHSEVPALLNDFDYFVAPARTEAQGVAMCEAMACGLPVVATRVGGIPEFVRDGIDGLLTRPGSASDLRRAVRQLVGDRDRAREMGVNARKYIQARCASAVVIPRELELLAGVAR</sequence>
<dbReference type="PANTHER" id="PTHR45947:SF13">
    <property type="entry name" value="TRANSFERASE"/>
    <property type="match status" value="1"/>
</dbReference>
<evidence type="ECO:0000259" key="2">
    <source>
        <dbReference type="Pfam" id="PF13439"/>
    </source>
</evidence>
<dbReference type="Pfam" id="PF00534">
    <property type="entry name" value="Glycos_transf_1"/>
    <property type="match status" value="1"/>
</dbReference>
<accession>A0AAE4Z989</accession>
<gene>
    <name evidence="3" type="ORF">GWO12_01735</name>
</gene>
<organism evidence="3 4">
    <name type="scientific">Candidatus Kutchimonas denitrificans</name>
    <dbReference type="NCBI Taxonomy" id="3056748"/>
    <lineage>
        <taxon>Bacteria</taxon>
        <taxon>Pseudomonadati</taxon>
        <taxon>Gemmatimonadota</taxon>
        <taxon>Gemmatimonadia</taxon>
        <taxon>Candidatus Palauibacterales</taxon>
        <taxon>Candidatus Palauibacteraceae</taxon>
        <taxon>Candidatus Kutchimonas</taxon>
    </lineage>
</organism>
<evidence type="ECO:0000313" key="4">
    <source>
        <dbReference type="Proteomes" id="UP000702544"/>
    </source>
</evidence>
<evidence type="ECO:0000313" key="3">
    <source>
        <dbReference type="EMBL" id="NIR73826.1"/>
    </source>
</evidence>
<dbReference type="SUPFAM" id="SSF53756">
    <property type="entry name" value="UDP-Glycosyltransferase/glycogen phosphorylase"/>
    <property type="match status" value="1"/>
</dbReference>
<dbReference type="Gene3D" id="3.40.50.2000">
    <property type="entry name" value="Glycogen Phosphorylase B"/>
    <property type="match status" value="2"/>
</dbReference>
<comment type="caution">
    <text evidence="3">The sequence shown here is derived from an EMBL/GenBank/DDBJ whole genome shotgun (WGS) entry which is preliminary data.</text>
</comment>
<dbReference type="InterPro" id="IPR050194">
    <property type="entry name" value="Glycosyltransferase_grp1"/>
</dbReference>
<evidence type="ECO:0000259" key="1">
    <source>
        <dbReference type="Pfam" id="PF00534"/>
    </source>
</evidence>
<feature type="domain" description="Glycosyl transferase family 1" evidence="1">
    <location>
        <begin position="197"/>
        <end position="341"/>
    </location>
</feature>
<dbReference type="CDD" id="cd03801">
    <property type="entry name" value="GT4_PimA-like"/>
    <property type="match status" value="1"/>
</dbReference>
<dbReference type="InterPro" id="IPR028098">
    <property type="entry name" value="Glyco_trans_4-like_N"/>
</dbReference>
<name>A0AAE4Z989_9BACT</name>
<dbReference type="Proteomes" id="UP000702544">
    <property type="component" value="Unassembled WGS sequence"/>
</dbReference>
<dbReference type="GO" id="GO:0016757">
    <property type="term" value="F:glycosyltransferase activity"/>
    <property type="evidence" value="ECO:0007669"/>
    <property type="project" value="InterPro"/>
</dbReference>
<dbReference type="AlphaFoldDB" id="A0AAE4Z989"/>
<dbReference type="PANTHER" id="PTHR45947">
    <property type="entry name" value="SULFOQUINOVOSYL TRANSFERASE SQD2"/>
    <property type="match status" value="1"/>
</dbReference>
<dbReference type="Pfam" id="PF13439">
    <property type="entry name" value="Glyco_transf_4"/>
    <property type="match status" value="1"/>
</dbReference>
<protein>
    <submittedName>
        <fullName evidence="3">Glycosyltransferase family 4 protein</fullName>
    </submittedName>
</protein>
<dbReference type="EMBL" id="JAACAK010000014">
    <property type="protein sequence ID" value="NIR73826.1"/>
    <property type="molecule type" value="Genomic_DNA"/>
</dbReference>